<name>A0A1H2SKB1_HALVA</name>
<dbReference type="RefSeq" id="WP_004517665.1">
    <property type="nucleotide sequence ID" value="NZ_FNOF01000002.1"/>
</dbReference>
<gene>
    <name evidence="6" type="ORF">SAMN05443574_102401</name>
</gene>
<evidence type="ECO:0000259" key="5">
    <source>
        <dbReference type="PROSITE" id="PS50111"/>
    </source>
</evidence>
<dbReference type="CDD" id="cd11386">
    <property type="entry name" value="MCP_signal"/>
    <property type="match status" value="1"/>
</dbReference>
<dbReference type="InterPro" id="IPR004089">
    <property type="entry name" value="MCPsignal_dom"/>
</dbReference>
<protein>
    <submittedName>
        <fullName evidence="6">Methyl-accepting chemotaxis protein (MCP) signalling domain-containing protein</fullName>
    </submittedName>
</protein>
<dbReference type="SUPFAM" id="SSF58104">
    <property type="entry name" value="Methyl-accepting chemotaxis protein (MCP) signaling domain"/>
    <property type="match status" value="1"/>
</dbReference>
<feature type="region of interest" description="Disordered" evidence="4">
    <location>
        <begin position="1"/>
        <end position="21"/>
    </location>
</feature>
<comment type="similarity">
    <text evidence="2">Belongs to the methyl-accepting chemotaxis (MCP) protein family.</text>
</comment>
<evidence type="ECO:0000256" key="4">
    <source>
        <dbReference type="SAM" id="MobiDB-lite"/>
    </source>
</evidence>
<evidence type="ECO:0000313" key="7">
    <source>
        <dbReference type="Proteomes" id="UP000182573"/>
    </source>
</evidence>
<dbReference type="Proteomes" id="UP000182573">
    <property type="component" value="Unassembled WGS sequence"/>
</dbReference>
<organism evidence="6 7">
    <name type="scientific">Haloarcula vallismortis</name>
    <name type="common">Halobacterium vallismortis</name>
    <dbReference type="NCBI Taxonomy" id="28442"/>
    <lineage>
        <taxon>Archaea</taxon>
        <taxon>Methanobacteriati</taxon>
        <taxon>Methanobacteriota</taxon>
        <taxon>Stenosarchaea group</taxon>
        <taxon>Halobacteria</taxon>
        <taxon>Halobacteriales</taxon>
        <taxon>Haloarculaceae</taxon>
        <taxon>Haloarcula</taxon>
    </lineage>
</organism>
<dbReference type="GO" id="GO:0016020">
    <property type="term" value="C:membrane"/>
    <property type="evidence" value="ECO:0007669"/>
    <property type="project" value="InterPro"/>
</dbReference>
<dbReference type="InterPro" id="IPR004090">
    <property type="entry name" value="Chemotax_Me-accpt_rcpt"/>
</dbReference>
<evidence type="ECO:0000313" key="6">
    <source>
        <dbReference type="EMBL" id="SDW31895.1"/>
    </source>
</evidence>
<evidence type="ECO:0000256" key="2">
    <source>
        <dbReference type="ARBA" id="ARBA00029447"/>
    </source>
</evidence>
<dbReference type="EMBL" id="FNOF01000002">
    <property type="protein sequence ID" value="SDW31895.1"/>
    <property type="molecule type" value="Genomic_DNA"/>
</dbReference>
<dbReference type="AlphaFoldDB" id="A0A1H2SKB1"/>
<evidence type="ECO:0000256" key="1">
    <source>
        <dbReference type="ARBA" id="ARBA00023224"/>
    </source>
</evidence>
<evidence type="ECO:0000256" key="3">
    <source>
        <dbReference type="PROSITE-ProRule" id="PRU00284"/>
    </source>
</evidence>
<dbReference type="PANTHER" id="PTHR32089">
    <property type="entry name" value="METHYL-ACCEPTING CHEMOTAXIS PROTEIN MCPB"/>
    <property type="match status" value="1"/>
</dbReference>
<dbReference type="STRING" id="28442.SAMN05443574_102401"/>
<reference evidence="6 7" key="1">
    <citation type="submission" date="2016-10" db="EMBL/GenBank/DDBJ databases">
        <authorList>
            <person name="de Groot N.N."/>
        </authorList>
    </citation>
    <scope>NUCLEOTIDE SEQUENCE [LARGE SCALE GENOMIC DNA]</scope>
    <source>
        <strain evidence="6 7">DSM 3756</strain>
    </source>
</reference>
<feature type="region of interest" description="Disordered" evidence="4">
    <location>
        <begin position="511"/>
        <end position="536"/>
    </location>
</feature>
<feature type="domain" description="Methyl-accepting transducer" evidence="5">
    <location>
        <begin position="28"/>
        <end position="266"/>
    </location>
</feature>
<dbReference type="GO" id="GO:0007165">
    <property type="term" value="P:signal transduction"/>
    <property type="evidence" value="ECO:0007669"/>
    <property type="project" value="UniProtKB-KW"/>
</dbReference>
<dbReference type="PANTHER" id="PTHR32089:SF112">
    <property type="entry name" value="LYSOZYME-LIKE PROTEIN-RELATED"/>
    <property type="match status" value="1"/>
</dbReference>
<dbReference type="Pfam" id="PF00015">
    <property type="entry name" value="MCPsignal"/>
    <property type="match status" value="1"/>
</dbReference>
<dbReference type="Gene3D" id="1.10.287.950">
    <property type="entry name" value="Methyl-accepting chemotaxis protein"/>
    <property type="match status" value="1"/>
</dbReference>
<dbReference type="PROSITE" id="PS50111">
    <property type="entry name" value="CHEMOTAXIS_TRANSDUC_2"/>
    <property type="match status" value="1"/>
</dbReference>
<keyword evidence="1 3" id="KW-0807">Transducer</keyword>
<dbReference type="GO" id="GO:0004888">
    <property type="term" value="F:transmembrane signaling receptor activity"/>
    <property type="evidence" value="ECO:0007669"/>
    <property type="project" value="InterPro"/>
</dbReference>
<proteinExistence type="inferred from homology"/>
<accession>A0A1H2SKB1</accession>
<dbReference type="SMART" id="SM00283">
    <property type="entry name" value="MA"/>
    <property type="match status" value="1"/>
</dbReference>
<dbReference type="PRINTS" id="PR00260">
    <property type="entry name" value="CHEMTRNSDUCR"/>
</dbReference>
<dbReference type="GO" id="GO:0006935">
    <property type="term" value="P:chemotaxis"/>
    <property type="evidence" value="ECO:0007669"/>
    <property type="project" value="InterPro"/>
</dbReference>
<sequence>MASDHYPSVPDQSSAVTEERAVANAQGALDVVQAASMTVGEQLAAIDDRATAQATDAQQIADNVSSLSATIEEIAATATEVSEQSQRATDAANDGREAAADAIESMDEVRELGQAVAAEVAALQDRVDSIADALAGIDRIADQTNMLALNASIEAARAGDTTDTDGFAVVADEIKALAEESQQQAEEIDTTLTAVRDATGDTVEQLDAAIDGIDTGAEQVTTAMARLDDVADTVAETADGIASVSAATDEQATTSEAVAQRCETVSDRAAAIEDDLSEIRAARAEQTAMLDEIDDVLAAAEADRQNRLADAPTVSTGIDGLDDLCGGGLVMGGQAVVRYADGTQVDGVVSQLCATAVAAGRAVSLTPPPSLDRSTLAAAFAATDHSLEDALDDDALFILDPFGHWDARYNVFDLERTSLAAANETTATRRDAPLVIVGNIQGEIQLMGEQAAREARYENDDGVFEPHDTVVNVIDDNAVPETLGAFYSGAADQELTLTRTDGHEHLTLTASPRGTVGAKQPVSQLSSPPFLRLRDN</sequence>